<dbReference type="GO" id="GO:0004016">
    <property type="term" value="F:adenylate cyclase activity"/>
    <property type="evidence" value="ECO:0007669"/>
    <property type="project" value="TreeGrafter"/>
</dbReference>
<evidence type="ECO:0000256" key="14">
    <source>
        <dbReference type="SAM" id="Coils"/>
    </source>
</evidence>
<dbReference type="InterPro" id="IPR000719">
    <property type="entry name" value="Prot_kinase_dom"/>
</dbReference>
<name>A0A8R1DL58_CAEJA</name>
<evidence type="ECO:0000313" key="20">
    <source>
        <dbReference type="Proteomes" id="UP000005237"/>
    </source>
</evidence>
<accession>A0A8R1DL58</accession>
<keyword evidence="4 16" id="KW-0812">Transmembrane</keyword>
<reference evidence="20" key="1">
    <citation type="submission" date="2010-08" db="EMBL/GenBank/DDBJ databases">
        <authorList>
            <consortium name="Caenorhabditis japonica Sequencing Consortium"/>
            <person name="Wilson R.K."/>
        </authorList>
    </citation>
    <scope>NUCLEOTIDE SEQUENCE [LARGE SCALE GENOMIC DNA]</scope>
    <source>
        <strain evidence="20">DF5081</strain>
    </source>
</reference>
<keyword evidence="6 16" id="KW-1133">Transmembrane helix</keyword>
<keyword evidence="9" id="KW-0325">Glycoprotein</keyword>
<evidence type="ECO:0000256" key="16">
    <source>
        <dbReference type="SAM" id="Phobius"/>
    </source>
</evidence>
<evidence type="ECO:0000256" key="1">
    <source>
        <dbReference type="ARBA" id="ARBA00001436"/>
    </source>
</evidence>
<dbReference type="Gene3D" id="1.10.510.10">
    <property type="entry name" value="Transferase(Phosphotransferase) domain 1"/>
    <property type="match status" value="1"/>
</dbReference>
<dbReference type="FunFam" id="1.10.510.10:FF:001407">
    <property type="entry name" value="Guanylate cyclase"/>
    <property type="match status" value="1"/>
</dbReference>
<dbReference type="GO" id="GO:0005886">
    <property type="term" value="C:plasma membrane"/>
    <property type="evidence" value="ECO:0007669"/>
    <property type="project" value="TreeGrafter"/>
</dbReference>
<dbReference type="Proteomes" id="UP000005237">
    <property type="component" value="Unassembled WGS sequence"/>
</dbReference>
<dbReference type="PANTHER" id="PTHR11920">
    <property type="entry name" value="GUANYLYL CYCLASE"/>
    <property type="match status" value="1"/>
</dbReference>
<evidence type="ECO:0000259" key="18">
    <source>
        <dbReference type="PROSITE" id="PS50125"/>
    </source>
</evidence>
<feature type="transmembrane region" description="Helical" evidence="16">
    <location>
        <begin position="93"/>
        <end position="117"/>
    </location>
</feature>
<dbReference type="InterPro" id="IPR050401">
    <property type="entry name" value="Cyclic_nucleotide_synthase"/>
</dbReference>
<evidence type="ECO:0000256" key="10">
    <source>
        <dbReference type="ARBA" id="ARBA00023239"/>
    </source>
</evidence>
<organism evidence="19 20">
    <name type="scientific">Caenorhabditis japonica</name>
    <dbReference type="NCBI Taxonomy" id="281687"/>
    <lineage>
        <taxon>Eukaryota</taxon>
        <taxon>Metazoa</taxon>
        <taxon>Ecdysozoa</taxon>
        <taxon>Nematoda</taxon>
        <taxon>Chromadorea</taxon>
        <taxon>Rhabditida</taxon>
        <taxon>Rhabditina</taxon>
        <taxon>Rhabditomorpha</taxon>
        <taxon>Rhabditoidea</taxon>
        <taxon>Rhabditidae</taxon>
        <taxon>Peloderinae</taxon>
        <taxon>Caenorhabditis</taxon>
    </lineage>
</organism>
<keyword evidence="8" id="KW-0675">Receptor</keyword>
<keyword evidence="5" id="KW-0547">Nucleotide-binding</keyword>
<evidence type="ECO:0000259" key="17">
    <source>
        <dbReference type="PROSITE" id="PS50011"/>
    </source>
</evidence>
<dbReference type="InterPro" id="IPR001054">
    <property type="entry name" value="A/G_cyclase"/>
</dbReference>
<evidence type="ECO:0000256" key="3">
    <source>
        <dbReference type="ARBA" id="ARBA00012202"/>
    </source>
</evidence>
<keyword evidence="20" id="KW-1185">Reference proteome</keyword>
<dbReference type="FunFam" id="3.30.70.1230:FF:000044">
    <property type="entry name" value="Guanylate cyclase"/>
    <property type="match status" value="1"/>
</dbReference>
<dbReference type="InterPro" id="IPR029787">
    <property type="entry name" value="Nucleotide_cyclase"/>
</dbReference>
<keyword evidence="14" id="KW-0175">Coiled coil</keyword>
<evidence type="ECO:0000256" key="5">
    <source>
        <dbReference type="ARBA" id="ARBA00022741"/>
    </source>
</evidence>
<dbReference type="Gene3D" id="3.30.70.1230">
    <property type="entry name" value="Nucleotide cyclase"/>
    <property type="match status" value="1"/>
</dbReference>
<protein>
    <recommendedName>
        <fullName evidence="3 13">Guanylate cyclase</fullName>
        <ecNumber evidence="3 13">4.6.1.2</ecNumber>
    </recommendedName>
</protein>
<feature type="domain" description="Protein kinase" evidence="17">
    <location>
        <begin position="138"/>
        <end position="454"/>
    </location>
</feature>
<dbReference type="SMART" id="SM00044">
    <property type="entry name" value="CYCc"/>
    <property type="match status" value="1"/>
</dbReference>
<dbReference type="AlphaFoldDB" id="A0A8R1DL58"/>
<evidence type="ECO:0000256" key="13">
    <source>
        <dbReference type="RuleBase" id="RU003431"/>
    </source>
</evidence>
<evidence type="ECO:0000313" key="19">
    <source>
        <dbReference type="EnsemblMetazoa" id="CJA05845b.1"/>
    </source>
</evidence>
<evidence type="ECO:0000256" key="12">
    <source>
        <dbReference type="RuleBase" id="RU000405"/>
    </source>
</evidence>
<proteinExistence type="inferred from homology"/>
<sequence length="1168" mass="131160">MRIDERGNSKGNFSLLSWQPVVPVMNKSDPKYYPLDHALDLTAIFVEAPDKDRLPNLAFKPGAAIRWNNEANRPPLDMPECGFHGDLCRQKGFFNSMTVTVIACCTVSVMIFAGFAFNLCRNRRFEQELSQIWKIDPYEVRRVVGGANNNESTASLINADFVLMKKTNNPWWCKPSRYGSGMRGLASYKGTLVGLKDLVYGRKPKDPSRDARKELRAMRQLAHPNVNNFLGIVICQHSVTVVREYCSKGSLHDILRNDDMKLDHMYVASFVDDLVKGMCYIHDSELKMHGNLKSTNCLITSRWTLQIADFGNKEFREGIVHDKHYSVWENFLWTAPEAMSIDGVVPSMLPPSQKADVYSFGVIFHEIITRDGPYKIYVQRGDVNGEFATEDCEETALVEATVRRIYSDPYFRPDMVELDVQNYVKEVMSACWHHDPSQRPEFKSGIRNRLKPLFYQIYKQNIMDHMMLMMEKYQTQLEDLVDERTHELKDEQRRSHHLLQRMLPGTVAEQLLAGQDVIPEAFPPVTIYFSDIVGFTTISGESTPMEVVTFLNKLYTLFDSIIRRYDVYKVETIGDAYMVVSGVPQYKTMEYHAEQIAMMAIHILSAVRSFSIPHRSTEQLMIRIGMHTGPCVAGVVGKTMPRYTLFGDTVNTASRMESNGEALRIHCSSSTRKVLSSIDPSFLLEERGSMAIKGKGQMTTYWLNGRAGYEFTETIEDKMVVPDIFPRSNLKSRVSSLGVNRESTLSLSTEKSSQLMKRQSAALNRNQNLDNMFYGASGGGFTSRGVSNREMPKLYEDDAEAQVSLFGGATKMSARKKNTNLKANGFSTSRIFASTVSNASSTPRPSRQATFEHDTLALRKRSTSLPDGEKLNLDFIESASVINNNSVPAFPNTEPEPFFRRPSIIDRCSSTQSESPSQSQYPSYRDLTCTPHQRKRGIATVFPIRKRSLSCGDAVSPKIASEGVAIASTTTASPRPASRTLDCSTTKLAGRASSPDEIVFQESDELALIGDDMFFLTSGTSSKSEGGLRSCPQPRRKKQHLFMRDPSPLTKRLKDASSFGKTKKNFWNSNKSNDHHTNSPADSLSRLFRRFRGAASNEYADLNDYTDDYGEEAYELKETSMMNKGRVNRSVSCSPVEGGNSTDNSEPLLTLPISGGVEITTSTSTSCN</sequence>
<dbReference type="GO" id="GO:0035556">
    <property type="term" value="P:intracellular signal transduction"/>
    <property type="evidence" value="ECO:0007669"/>
    <property type="project" value="InterPro"/>
</dbReference>
<dbReference type="InterPro" id="IPR018297">
    <property type="entry name" value="A/G_cyclase_CS"/>
</dbReference>
<feature type="domain" description="Guanylate cyclase" evidence="18">
    <location>
        <begin position="526"/>
        <end position="657"/>
    </location>
</feature>
<dbReference type="GO" id="GO:0001653">
    <property type="term" value="F:peptide receptor activity"/>
    <property type="evidence" value="ECO:0007669"/>
    <property type="project" value="TreeGrafter"/>
</dbReference>
<dbReference type="GO" id="GO:0007168">
    <property type="term" value="P:receptor guanylyl cyclase signaling pathway"/>
    <property type="evidence" value="ECO:0007669"/>
    <property type="project" value="TreeGrafter"/>
</dbReference>
<reference evidence="19" key="2">
    <citation type="submission" date="2022-06" db="UniProtKB">
        <authorList>
            <consortium name="EnsemblMetazoa"/>
        </authorList>
    </citation>
    <scope>IDENTIFICATION</scope>
    <source>
        <strain evidence="19">DF5081</strain>
    </source>
</reference>
<comment type="catalytic activity">
    <reaction evidence="1 13">
        <text>GTP = 3',5'-cyclic GMP + diphosphate</text>
        <dbReference type="Rhea" id="RHEA:13665"/>
        <dbReference type="ChEBI" id="CHEBI:33019"/>
        <dbReference type="ChEBI" id="CHEBI:37565"/>
        <dbReference type="ChEBI" id="CHEBI:57746"/>
        <dbReference type="EC" id="4.6.1.2"/>
    </reaction>
</comment>
<dbReference type="PROSITE" id="PS50011">
    <property type="entry name" value="PROTEIN_KINASE_DOM"/>
    <property type="match status" value="1"/>
</dbReference>
<dbReference type="EnsemblMetazoa" id="CJA05845b.1">
    <property type="protein sequence ID" value="CJA05845b.1"/>
    <property type="gene ID" value="WBGene00125049"/>
</dbReference>
<evidence type="ECO:0000256" key="9">
    <source>
        <dbReference type="ARBA" id="ARBA00023180"/>
    </source>
</evidence>
<comment type="subcellular location">
    <subcellularLocation>
        <location evidence="2">Membrane</location>
        <topology evidence="2">Single-pass membrane protein</topology>
    </subcellularLocation>
</comment>
<evidence type="ECO:0000256" key="8">
    <source>
        <dbReference type="ARBA" id="ARBA00023170"/>
    </source>
</evidence>
<evidence type="ECO:0000256" key="7">
    <source>
        <dbReference type="ARBA" id="ARBA00023136"/>
    </source>
</evidence>
<dbReference type="PROSITE" id="PS00452">
    <property type="entry name" value="GUANYLATE_CYCLASE_1"/>
    <property type="match status" value="1"/>
</dbReference>
<evidence type="ECO:0000256" key="2">
    <source>
        <dbReference type="ARBA" id="ARBA00004167"/>
    </source>
</evidence>
<evidence type="ECO:0000256" key="15">
    <source>
        <dbReference type="SAM" id="MobiDB-lite"/>
    </source>
</evidence>
<dbReference type="Pfam" id="PF00211">
    <property type="entry name" value="Guanylate_cyc"/>
    <property type="match status" value="1"/>
</dbReference>
<dbReference type="SUPFAM" id="SSF55073">
    <property type="entry name" value="Nucleotide cyclase"/>
    <property type="match status" value="1"/>
</dbReference>
<evidence type="ECO:0000256" key="4">
    <source>
        <dbReference type="ARBA" id="ARBA00022692"/>
    </source>
</evidence>
<dbReference type="GO" id="GO:0004672">
    <property type="term" value="F:protein kinase activity"/>
    <property type="evidence" value="ECO:0007669"/>
    <property type="project" value="InterPro"/>
</dbReference>
<keyword evidence="11 13" id="KW-0141">cGMP biosynthesis</keyword>
<dbReference type="CDD" id="cd07302">
    <property type="entry name" value="CHD"/>
    <property type="match status" value="1"/>
</dbReference>
<dbReference type="PANTHER" id="PTHR11920:SF501">
    <property type="entry name" value="GUANYLATE CYCLASE 32E"/>
    <property type="match status" value="1"/>
</dbReference>
<evidence type="ECO:0000256" key="11">
    <source>
        <dbReference type="ARBA" id="ARBA00023293"/>
    </source>
</evidence>
<feature type="region of interest" description="Disordered" evidence="15">
    <location>
        <begin position="1020"/>
        <end position="1039"/>
    </location>
</feature>
<dbReference type="PROSITE" id="PS50125">
    <property type="entry name" value="GUANYLATE_CYCLASE_2"/>
    <property type="match status" value="1"/>
</dbReference>
<evidence type="ECO:0000256" key="6">
    <source>
        <dbReference type="ARBA" id="ARBA00022989"/>
    </source>
</evidence>
<keyword evidence="7 16" id="KW-0472">Membrane</keyword>
<keyword evidence="10 12" id="KW-0456">Lyase</keyword>
<dbReference type="GO" id="GO:0004383">
    <property type="term" value="F:guanylate cyclase activity"/>
    <property type="evidence" value="ECO:0007669"/>
    <property type="project" value="UniProtKB-EC"/>
</dbReference>
<dbReference type="EC" id="4.6.1.2" evidence="3 13"/>
<feature type="coiled-coil region" evidence="14">
    <location>
        <begin position="463"/>
        <end position="490"/>
    </location>
</feature>
<dbReference type="InterPro" id="IPR011009">
    <property type="entry name" value="Kinase-like_dom_sf"/>
</dbReference>
<comment type="similarity">
    <text evidence="12">Belongs to the adenylyl cyclase class-4/guanylyl cyclase family.</text>
</comment>
<dbReference type="GO" id="GO:0005524">
    <property type="term" value="F:ATP binding"/>
    <property type="evidence" value="ECO:0007669"/>
    <property type="project" value="InterPro"/>
</dbReference>
<dbReference type="Pfam" id="PF07714">
    <property type="entry name" value="PK_Tyr_Ser-Thr"/>
    <property type="match status" value="1"/>
</dbReference>
<dbReference type="SUPFAM" id="SSF56112">
    <property type="entry name" value="Protein kinase-like (PK-like)"/>
    <property type="match status" value="1"/>
</dbReference>
<dbReference type="InterPro" id="IPR001245">
    <property type="entry name" value="Ser-Thr/Tyr_kinase_cat_dom"/>
</dbReference>